<protein>
    <submittedName>
        <fullName evidence="1">DUF1127 domain-containing protein</fullName>
    </submittedName>
</protein>
<accession>A0A940MVR7</accession>
<dbReference type="AlphaFoldDB" id="A0A940MVR7"/>
<gene>
    <name evidence="1" type="ORF">J5474_14945</name>
</gene>
<name>A0A940MVR7_9RHOB</name>
<reference evidence="1" key="1">
    <citation type="submission" date="2021-03" db="EMBL/GenBank/DDBJ databases">
        <title>Sagittula salina sp. nov. strain M10.9X isolated from the marine waste.</title>
        <authorList>
            <person name="Satari L."/>
            <person name="Molina-Menor E."/>
            <person name="Vidal-Verdu A."/>
            <person name="Pascual J."/>
            <person name="Pereto J."/>
            <person name="Porcar M."/>
        </authorList>
    </citation>
    <scope>NUCLEOTIDE SEQUENCE</scope>
    <source>
        <strain evidence="1">M10.9X</strain>
    </source>
</reference>
<dbReference type="EMBL" id="JAGISH010000008">
    <property type="protein sequence ID" value="MBP0483779.1"/>
    <property type="molecule type" value="Genomic_DNA"/>
</dbReference>
<evidence type="ECO:0000313" key="1">
    <source>
        <dbReference type="EMBL" id="MBP0483779.1"/>
    </source>
</evidence>
<organism evidence="1 2">
    <name type="scientific">Sagittula salina</name>
    <dbReference type="NCBI Taxonomy" id="2820268"/>
    <lineage>
        <taxon>Bacteria</taxon>
        <taxon>Pseudomonadati</taxon>
        <taxon>Pseudomonadota</taxon>
        <taxon>Alphaproteobacteria</taxon>
        <taxon>Rhodobacterales</taxon>
        <taxon>Roseobacteraceae</taxon>
        <taxon>Sagittula</taxon>
    </lineage>
</organism>
<evidence type="ECO:0000313" key="2">
    <source>
        <dbReference type="Proteomes" id="UP000675940"/>
    </source>
</evidence>
<comment type="caution">
    <text evidence="1">The sequence shown here is derived from an EMBL/GenBank/DDBJ whole genome shotgun (WGS) entry which is preliminary data.</text>
</comment>
<proteinExistence type="predicted"/>
<dbReference type="RefSeq" id="WP_209361720.1">
    <property type="nucleotide sequence ID" value="NZ_JAGISH010000008.1"/>
</dbReference>
<keyword evidence="2" id="KW-1185">Reference proteome</keyword>
<dbReference type="Proteomes" id="UP000675940">
    <property type="component" value="Unassembled WGS sequence"/>
</dbReference>
<sequence>MAHITHDHAPRRGILETIMSGLNGVLESLASIAENSHRMREIERLQALSDDELAARGLTRQGIAHHVFRDVYYV</sequence>